<dbReference type="Pfam" id="PF13439">
    <property type="entry name" value="Glyco_transf_4"/>
    <property type="match status" value="1"/>
</dbReference>
<dbReference type="EMBL" id="CP017708">
    <property type="protein sequence ID" value="AOY83932.1"/>
    <property type="molecule type" value="Genomic_DNA"/>
</dbReference>
<dbReference type="InterPro" id="IPR001296">
    <property type="entry name" value="Glyco_trans_1"/>
</dbReference>
<evidence type="ECO:0000259" key="1">
    <source>
        <dbReference type="Pfam" id="PF00534"/>
    </source>
</evidence>
<sequence length="413" mass="45945">MKIWHITKTIYGGSGQYALRLSKALNDLGHQSVVYVIKGDTPLGISKLSLASNSAQQFANRCLVSVLRRLSKGPYHSGFRLERWTYGDNPIKPPDVVHLHGMTGWIGFHSLRALIPPNTPVFWTAHDLWILSGGCVVYQGCNGYQSGCYTCPILKAPASSWSQQEWKHKAKFIQDYQVIPIANSQWVADKIRRSPFFGYIKDKEIPVIPPIVDSVFFEAASFYSLREELKISPHRIVLGLSARALTDTYKGIPEFLQRFAREDDLVDKCTLLLCGDGQIDVPNNLDCRFLGALTETKELARFYSACDVFVSPSRMETFGMTLLEAQAAGTPVVAFRVGGTPEAVCHLKHGYLAELGNDSDLISGLRWLLSIHSKNSEMGIASSRWVGSKFLDTIVGSHQIASYTELCNSPLRI</sequence>
<dbReference type="PANTHER" id="PTHR45947">
    <property type="entry name" value="SULFOQUINOVOSYL TRANSFERASE SQD2"/>
    <property type="match status" value="1"/>
</dbReference>
<proteinExistence type="predicted"/>
<keyword evidence="3" id="KW-0808">Transferase</keyword>
<protein>
    <submittedName>
        <fullName evidence="3">Glycosyltransferase</fullName>
        <ecNumber evidence="3">2.4.-.-</ecNumber>
    </submittedName>
</protein>
<evidence type="ECO:0000313" key="4">
    <source>
        <dbReference type="Proteomes" id="UP000176944"/>
    </source>
</evidence>
<dbReference type="AlphaFoldDB" id="A0A1D9G8I2"/>
<dbReference type="EC" id="2.4.-.-" evidence="3"/>
<name>A0A1D9G8I2_MOOP1</name>
<dbReference type="Pfam" id="PF00534">
    <property type="entry name" value="Glycos_transf_1"/>
    <property type="match status" value="1"/>
</dbReference>
<dbReference type="InterPro" id="IPR050194">
    <property type="entry name" value="Glycosyltransferase_grp1"/>
</dbReference>
<dbReference type="InterPro" id="IPR028098">
    <property type="entry name" value="Glyco_trans_4-like_N"/>
</dbReference>
<dbReference type="PANTHER" id="PTHR45947:SF3">
    <property type="entry name" value="SULFOQUINOVOSYL TRANSFERASE SQD2"/>
    <property type="match status" value="1"/>
</dbReference>
<feature type="domain" description="Glycosyl transferase family 1" evidence="1">
    <location>
        <begin position="248"/>
        <end position="380"/>
    </location>
</feature>
<accession>A0A1D9G8I2</accession>
<gene>
    <name evidence="3" type="ORF">BJP36_32430</name>
</gene>
<keyword evidence="3" id="KW-0328">Glycosyltransferase</keyword>
<dbReference type="SUPFAM" id="SSF53756">
    <property type="entry name" value="UDP-Glycosyltransferase/glycogen phosphorylase"/>
    <property type="match status" value="1"/>
</dbReference>
<organism evidence="3 4">
    <name type="scientific">Moorena producens (strain JHB)</name>
    <dbReference type="NCBI Taxonomy" id="1454205"/>
    <lineage>
        <taxon>Bacteria</taxon>
        <taxon>Bacillati</taxon>
        <taxon>Cyanobacteriota</taxon>
        <taxon>Cyanophyceae</taxon>
        <taxon>Coleofasciculales</taxon>
        <taxon>Coleofasciculaceae</taxon>
        <taxon>Moorena</taxon>
    </lineage>
</organism>
<dbReference type="GO" id="GO:0016757">
    <property type="term" value="F:glycosyltransferase activity"/>
    <property type="evidence" value="ECO:0007669"/>
    <property type="project" value="UniProtKB-KW"/>
</dbReference>
<feature type="domain" description="Glycosyltransferase subfamily 4-like N-terminal" evidence="2">
    <location>
        <begin position="11"/>
        <end position="213"/>
    </location>
</feature>
<reference evidence="4" key="1">
    <citation type="submission" date="2016-10" db="EMBL/GenBank/DDBJ databases">
        <title>Comparative genomics uncovers the prolific and rare metabolic potential of the cyanobacterial genus Moorea.</title>
        <authorList>
            <person name="Leao T."/>
            <person name="Castelao G."/>
            <person name="Korobeynikov A."/>
            <person name="Monroe E.A."/>
            <person name="Podell S."/>
            <person name="Glukhov E."/>
            <person name="Allen E."/>
            <person name="Gerwick W.H."/>
            <person name="Gerwick L."/>
        </authorList>
    </citation>
    <scope>NUCLEOTIDE SEQUENCE [LARGE SCALE GENOMIC DNA]</scope>
    <source>
        <strain evidence="4">JHB</strain>
    </source>
</reference>
<dbReference type="Proteomes" id="UP000176944">
    <property type="component" value="Chromosome"/>
</dbReference>
<evidence type="ECO:0000313" key="3">
    <source>
        <dbReference type="EMBL" id="AOY83932.1"/>
    </source>
</evidence>
<dbReference type="Gene3D" id="3.40.50.2000">
    <property type="entry name" value="Glycogen Phosphorylase B"/>
    <property type="match status" value="2"/>
</dbReference>
<evidence type="ECO:0000259" key="2">
    <source>
        <dbReference type="Pfam" id="PF13439"/>
    </source>
</evidence>